<organism evidence="1 2">
    <name type="scientific">Phocaeicola sartorii</name>
    <dbReference type="NCBI Taxonomy" id="671267"/>
    <lineage>
        <taxon>Bacteria</taxon>
        <taxon>Pseudomonadati</taxon>
        <taxon>Bacteroidota</taxon>
        <taxon>Bacteroidia</taxon>
        <taxon>Bacteroidales</taxon>
        <taxon>Bacteroidaceae</taxon>
        <taxon>Phocaeicola</taxon>
    </lineage>
</organism>
<keyword evidence="2" id="KW-1185">Reference proteome</keyword>
<dbReference type="HOGENOM" id="CLU_3285003_0_0_10"/>
<evidence type="ECO:0000313" key="1">
    <source>
        <dbReference type="EMBL" id="EOS09557.1"/>
    </source>
</evidence>
<gene>
    <name evidence="1" type="ORF">C802_03670</name>
</gene>
<dbReference type="STRING" id="1235788.C802_03670"/>
<name>R9HZY1_9BACT</name>
<dbReference type="GeneID" id="82156115"/>
<proteinExistence type="predicted"/>
<dbReference type="PATRIC" id="fig|1235788.3.peg.3762"/>
<dbReference type="RefSeq" id="WP_016277945.1">
    <property type="nucleotide sequence ID" value="NZ_CAOVNQ010000033.1"/>
</dbReference>
<dbReference type="AlphaFoldDB" id="R9HZY1"/>
<dbReference type="Proteomes" id="UP000014200">
    <property type="component" value="Unassembled WGS sequence"/>
</dbReference>
<evidence type="ECO:0000313" key="2">
    <source>
        <dbReference type="Proteomes" id="UP000014200"/>
    </source>
</evidence>
<accession>R9HZY1</accession>
<comment type="caution">
    <text evidence="1">The sequence shown here is derived from an EMBL/GenBank/DDBJ whole genome shotgun (WGS) entry which is preliminary data.</text>
</comment>
<protein>
    <submittedName>
        <fullName evidence="1">Uncharacterized protein</fullName>
    </submittedName>
</protein>
<reference evidence="1 2" key="1">
    <citation type="submission" date="2013-04" db="EMBL/GenBank/DDBJ databases">
        <title>The Genome Sequence of Bacteroides massiliensis dnLKV3.</title>
        <authorList>
            <consortium name="The Broad Institute Genomics Platform"/>
            <consortium name="The Broad Institute Genome Sequencing Center for Infectious Disease"/>
            <person name="Earl A."/>
            <person name="Xavier R."/>
            <person name="Kuhn K."/>
            <person name="Stappenbeck T."/>
            <person name="Walker B."/>
            <person name="Young S."/>
            <person name="Zeng Q."/>
            <person name="Gargeya S."/>
            <person name="Fitzgerald M."/>
            <person name="Haas B."/>
            <person name="Abouelleil A."/>
            <person name="Allen A.W."/>
            <person name="Alvarado L."/>
            <person name="Arachchi H.M."/>
            <person name="Berlin A.M."/>
            <person name="Chapman S.B."/>
            <person name="Gainer-Dewar J."/>
            <person name="Goldberg J."/>
            <person name="Griggs A."/>
            <person name="Gujja S."/>
            <person name="Hansen M."/>
            <person name="Howarth C."/>
            <person name="Imamovic A."/>
            <person name="Ireland A."/>
            <person name="Larimer J."/>
            <person name="McCowan C."/>
            <person name="Murphy C."/>
            <person name="Pearson M."/>
            <person name="Poon T.W."/>
            <person name="Priest M."/>
            <person name="Roberts A."/>
            <person name="Saif S."/>
            <person name="Shea T."/>
            <person name="Sisk P."/>
            <person name="Sykes S."/>
            <person name="Wortman J."/>
            <person name="Nusbaum C."/>
            <person name="Birren B."/>
        </authorList>
    </citation>
    <scope>NUCLEOTIDE SEQUENCE [LARGE SCALE GENOMIC DNA]</scope>
    <source>
        <strain evidence="2">dnLKV3</strain>
    </source>
</reference>
<dbReference type="EMBL" id="ASSP01000022">
    <property type="protein sequence ID" value="EOS09557.1"/>
    <property type="molecule type" value="Genomic_DNA"/>
</dbReference>
<sequence length="40" mass="4546">MMQGISALQYLKEFFKQIVTGCTVYENLLPMTIGIANNKH</sequence>